<dbReference type="InterPro" id="IPR050792">
    <property type="entry name" value="ADP-ribosylglycohydrolase"/>
</dbReference>
<evidence type="ECO:0000313" key="3">
    <source>
        <dbReference type="EMBL" id="QUC07941.1"/>
    </source>
</evidence>
<dbReference type="Gene3D" id="1.10.4080.10">
    <property type="entry name" value="ADP-ribosylation/Crystallin J1"/>
    <property type="match status" value="1"/>
</dbReference>
<comment type="similarity">
    <text evidence="1">Belongs to the ADP-ribosylglycohydrolase family.</text>
</comment>
<evidence type="ECO:0000256" key="1">
    <source>
        <dbReference type="ARBA" id="ARBA00010702"/>
    </source>
</evidence>
<proteinExistence type="inferred from homology"/>
<dbReference type="RefSeq" id="WP_212323231.1">
    <property type="nucleotide sequence ID" value="NZ_AP024463.1"/>
</dbReference>
<reference evidence="3 4" key="1">
    <citation type="submission" date="2021-03" db="EMBL/GenBank/DDBJ databases">
        <title>Human Oral Microbial Genomes.</title>
        <authorList>
            <person name="Johnston C.D."/>
            <person name="Chen T."/>
            <person name="Dewhirst F.E."/>
        </authorList>
    </citation>
    <scope>NUCLEOTIDE SEQUENCE [LARGE SCALE GENOMIC DNA]</scope>
    <source>
        <strain evidence="3 4">DSMZ 100122</strain>
    </source>
</reference>
<dbReference type="PANTHER" id="PTHR16222:SF24">
    <property type="entry name" value="ADP-RIBOSYLHYDROLASE ARH3"/>
    <property type="match status" value="1"/>
</dbReference>
<dbReference type="Proteomes" id="UP000678513">
    <property type="component" value="Chromosome"/>
</dbReference>
<evidence type="ECO:0000256" key="2">
    <source>
        <dbReference type="ARBA" id="ARBA00022801"/>
    </source>
</evidence>
<dbReference type="SUPFAM" id="SSF101478">
    <property type="entry name" value="ADP-ribosylglycohydrolase"/>
    <property type="match status" value="1"/>
</dbReference>
<accession>A0ABX7Y4M9</accession>
<sequence length="316" mass="33310">MAISDAWRDRLLGSLLGLAVGDALGTAVEFQARDSFPPVTGMTGGGVFNLAPGQWTDDTSMALCIAASLTETGAYDPLDQLARFVRWYRDGYLSSTGECFDIGNRTRTAVEQFEMSGEPYRATVDGMSAGNGSLMRLAPVAMAFCDDPDTVVRLSADSSRTTHPAIECVEACGAYGRLIAAAIEGASRTELFVLAADLGEQVTDPILATILRGSYRVKGRDEISSSGYVLHSLEAALWAFARADDFTEGALLAVNLGDDADTVGAIYGQLAGAFHGRQGIPESWRDKLHAAGLIEDLAAGIADRVGSFTIAPVAAI</sequence>
<protein>
    <submittedName>
        <fullName evidence="3">ADP-ribosylglycohydrolase family protein</fullName>
    </submittedName>
</protein>
<dbReference type="InterPro" id="IPR036705">
    <property type="entry name" value="Ribosyl_crysJ1_sf"/>
</dbReference>
<dbReference type="EMBL" id="CP072384">
    <property type="protein sequence ID" value="QUC07941.1"/>
    <property type="molecule type" value="Genomic_DNA"/>
</dbReference>
<dbReference type="Pfam" id="PF03747">
    <property type="entry name" value="ADP_ribosyl_GH"/>
    <property type="match status" value="1"/>
</dbReference>
<name>A0ABX7Y4M9_9ACTN</name>
<dbReference type="PANTHER" id="PTHR16222">
    <property type="entry name" value="ADP-RIBOSYLGLYCOHYDROLASE"/>
    <property type="match status" value="1"/>
</dbReference>
<organism evidence="3 4">
    <name type="scientific">Arachnia rubra</name>
    <dbReference type="NCBI Taxonomy" id="1547448"/>
    <lineage>
        <taxon>Bacteria</taxon>
        <taxon>Bacillati</taxon>
        <taxon>Actinomycetota</taxon>
        <taxon>Actinomycetes</taxon>
        <taxon>Propionibacteriales</taxon>
        <taxon>Propionibacteriaceae</taxon>
        <taxon>Arachnia</taxon>
    </lineage>
</organism>
<gene>
    <name evidence="3" type="ORF">J5A65_13665</name>
</gene>
<dbReference type="InterPro" id="IPR005502">
    <property type="entry name" value="Ribosyl_crysJ1"/>
</dbReference>
<keyword evidence="4" id="KW-1185">Reference proteome</keyword>
<evidence type="ECO:0000313" key="4">
    <source>
        <dbReference type="Proteomes" id="UP000678513"/>
    </source>
</evidence>
<keyword evidence="2" id="KW-0378">Hydrolase</keyword>